<protein>
    <submittedName>
        <fullName evidence="7">Telomere length regulation protein TEL2 homolog</fullName>
    </submittedName>
</protein>
<evidence type="ECO:0000259" key="5">
    <source>
        <dbReference type="Pfam" id="PF25320"/>
    </source>
</evidence>
<gene>
    <name evidence="7" type="primary">LOC101862628</name>
</gene>
<dbReference type="SUPFAM" id="SSF48371">
    <property type="entry name" value="ARM repeat"/>
    <property type="match status" value="1"/>
</dbReference>
<proteinExistence type="inferred from homology"/>
<dbReference type="Pfam" id="PF25320">
    <property type="entry name" value="TELO2_ARM"/>
    <property type="match status" value="1"/>
</dbReference>
<dbReference type="PANTHER" id="PTHR15830:SF10">
    <property type="entry name" value="TELOMERE LENGTH REGULATION PROTEIN TEL2 HOMOLOG"/>
    <property type="match status" value="1"/>
</dbReference>
<dbReference type="InterPro" id="IPR016024">
    <property type="entry name" value="ARM-type_fold"/>
</dbReference>
<sequence>MESKCRKLIKDVKTRFDSAETKEEILKWSSIIRSLLSVHASCSENKLLDALEYDEHELFELRKTISSSPFFAQQLYGLFIQKFSVDWMSSITTENFHKIVKAAFLDGPVSDAFLCLSQAITESSTKDFRFHTCVSLLEGMVNPERLAEVLLTHCRTRTTGNVNSAGFAFDVHESEMLVSALASLPERMANRLRHDNSESFYPSHYTPVLSMAVLRVLDDGHAALTGGRDVSLQVVSALVGKLCLTGAGDLFLDTILPHLCANVRKNFAWSRICVRVFVGVPSRCLEAVLVLLLQKIPWYGLVDKFLGDCVVENSTARMLVCTKLLLFKNFSQPKLLLQNIIGYLCHSDTRRHLYLEVIVKLLEVWGSTTSMRHISSEQHRYISRALVVCLGALRDQDIAAKKDELLRLLMPGVQAHLESSDPTVRLLGMAVAKRLTNTLDPSGPQLEFELDMNNEMVKDLLSYEGLPADPGPTQAEMLASEQQDELAKNNVLEKKMADVKLQDSANGQAEVDSDLDSDDDLVPYDMSNDLKVKTVKPPKYLRECMEGLLCITDNLDKAELCLKHAEAIVRKKRDGLDEIAAEFAKILLHMSDSHGIEDFYMLRRKTLVALAVTSPKEVADYMTSQFYEWNYNLRQRMDVLEVLAEAAGELSHPEKVKRTEKDKLIQEVTPSSEPASWREVVQKRIESNTRRFAKGRTRPEPTAQLNRFAPVAGHFFYPLLVKVDKREPCLDLLGQDSALLFRLLYTLAIVVHAASNLPSVTQMGRTLLEFTWSLRMHQDQSVRHAVLIATTTVFLSVPAHDIMTELHADISETMTWLEDVIEKDADTDCQKMAAQALLILQEQMKKEVESQSS</sequence>
<dbReference type="GeneID" id="101862628"/>
<dbReference type="RefSeq" id="XP_005113209.2">
    <property type="nucleotide sequence ID" value="XM_005113152.3"/>
</dbReference>
<dbReference type="Gene3D" id="1.25.40.720">
    <property type="entry name" value="Telomere length regulation protein 2, C-terminal domain"/>
    <property type="match status" value="2"/>
</dbReference>
<keyword evidence="3" id="KW-0963">Cytoplasm</keyword>
<organism evidence="6 7">
    <name type="scientific">Aplysia californica</name>
    <name type="common">California sea hare</name>
    <dbReference type="NCBI Taxonomy" id="6500"/>
    <lineage>
        <taxon>Eukaryota</taxon>
        <taxon>Metazoa</taxon>
        <taxon>Spiralia</taxon>
        <taxon>Lophotrochozoa</taxon>
        <taxon>Mollusca</taxon>
        <taxon>Gastropoda</taxon>
        <taxon>Heterobranchia</taxon>
        <taxon>Euthyneura</taxon>
        <taxon>Tectipleura</taxon>
        <taxon>Aplysiida</taxon>
        <taxon>Aplysioidea</taxon>
        <taxon>Aplysiidae</taxon>
        <taxon>Aplysia</taxon>
    </lineage>
</organism>
<comment type="similarity">
    <text evidence="2">Belongs to the TEL2 family.</text>
</comment>
<evidence type="ECO:0000256" key="2">
    <source>
        <dbReference type="ARBA" id="ARBA00006133"/>
    </source>
</evidence>
<accession>A0ABM0KAY1</accession>
<evidence type="ECO:0000313" key="7">
    <source>
        <dbReference type="RefSeq" id="XP_005113209.2"/>
    </source>
</evidence>
<evidence type="ECO:0000313" key="6">
    <source>
        <dbReference type="Proteomes" id="UP000694888"/>
    </source>
</evidence>
<dbReference type="Pfam" id="PF10193">
    <property type="entry name" value="Telomere_reg-2"/>
    <property type="match status" value="1"/>
</dbReference>
<evidence type="ECO:0000256" key="1">
    <source>
        <dbReference type="ARBA" id="ARBA00004496"/>
    </source>
</evidence>
<dbReference type="InterPro" id="IPR051970">
    <property type="entry name" value="TEL2_Regulation"/>
</dbReference>
<dbReference type="InterPro" id="IPR038528">
    <property type="entry name" value="TEL2_C_sf"/>
</dbReference>
<reference evidence="7" key="1">
    <citation type="submission" date="2025-08" db="UniProtKB">
        <authorList>
            <consortium name="RefSeq"/>
        </authorList>
    </citation>
    <scope>IDENTIFICATION</scope>
</reference>
<name>A0ABM0KAY1_APLCA</name>
<evidence type="ECO:0000256" key="3">
    <source>
        <dbReference type="ARBA" id="ARBA00022490"/>
    </source>
</evidence>
<keyword evidence="6" id="KW-1185">Reference proteome</keyword>
<feature type="domain" description="TELO2 ARM repeat" evidence="5">
    <location>
        <begin position="311"/>
        <end position="444"/>
    </location>
</feature>
<dbReference type="Proteomes" id="UP000694888">
    <property type="component" value="Unplaced"/>
</dbReference>
<dbReference type="PANTHER" id="PTHR15830">
    <property type="entry name" value="TELOMERE LENGTH REGULATION PROTEIN TEL2 FAMILY MEMBER"/>
    <property type="match status" value="1"/>
</dbReference>
<feature type="domain" description="Telomere length regulation protein conserved" evidence="4">
    <location>
        <begin position="538"/>
        <end position="647"/>
    </location>
</feature>
<comment type="subcellular location">
    <subcellularLocation>
        <location evidence="1">Cytoplasm</location>
    </subcellularLocation>
</comment>
<dbReference type="InterPro" id="IPR057348">
    <property type="entry name" value="TELO2_ARM"/>
</dbReference>
<evidence type="ECO:0000259" key="4">
    <source>
        <dbReference type="Pfam" id="PF10193"/>
    </source>
</evidence>
<dbReference type="InterPro" id="IPR019337">
    <property type="entry name" value="Telomere_length_regulation_dom"/>
</dbReference>